<accession>A0ABP0PTR4</accession>
<name>A0ABP0PTR4_9DINO</name>
<protein>
    <submittedName>
        <fullName evidence="2">Uncharacterized protein</fullName>
    </submittedName>
</protein>
<organism evidence="2 3">
    <name type="scientific">Durusdinium trenchii</name>
    <dbReference type="NCBI Taxonomy" id="1381693"/>
    <lineage>
        <taxon>Eukaryota</taxon>
        <taxon>Sar</taxon>
        <taxon>Alveolata</taxon>
        <taxon>Dinophyceae</taxon>
        <taxon>Suessiales</taxon>
        <taxon>Symbiodiniaceae</taxon>
        <taxon>Durusdinium</taxon>
    </lineage>
</organism>
<dbReference type="InterPro" id="IPR011989">
    <property type="entry name" value="ARM-like"/>
</dbReference>
<keyword evidence="1" id="KW-0812">Transmembrane</keyword>
<evidence type="ECO:0000313" key="2">
    <source>
        <dbReference type="EMBL" id="CAK9079406.1"/>
    </source>
</evidence>
<feature type="transmembrane region" description="Helical" evidence="1">
    <location>
        <begin position="67"/>
        <end position="86"/>
    </location>
</feature>
<proteinExistence type="predicted"/>
<evidence type="ECO:0000256" key="1">
    <source>
        <dbReference type="SAM" id="Phobius"/>
    </source>
</evidence>
<gene>
    <name evidence="2" type="ORF">CCMP2556_LOCUS39103</name>
</gene>
<dbReference type="InterPro" id="IPR016024">
    <property type="entry name" value="ARM-type_fold"/>
</dbReference>
<keyword evidence="1" id="KW-0472">Membrane</keyword>
<dbReference type="Gene3D" id="1.25.10.10">
    <property type="entry name" value="Leucine-rich Repeat Variant"/>
    <property type="match status" value="1"/>
</dbReference>
<dbReference type="EMBL" id="CAXAMN010023651">
    <property type="protein sequence ID" value="CAK9079406.1"/>
    <property type="molecule type" value="Genomic_DNA"/>
</dbReference>
<comment type="caution">
    <text evidence="2">The sequence shown here is derived from an EMBL/GenBank/DDBJ whole genome shotgun (WGS) entry which is preliminary data.</text>
</comment>
<dbReference type="SUPFAM" id="SSF48371">
    <property type="entry name" value="ARM repeat"/>
    <property type="match status" value="1"/>
</dbReference>
<dbReference type="Proteomes" id="UP001642484">
    <property type="component" value="Unassembled WGS sequence"/>
</dbReference>
<keyword evidence="1" id="KW-1133">Transmembrane helix</keyword>
<sequence>MEQDHFVKSADGCNAYRLDRLRCCLSSSCSPTHRPIPPWHCQRASTRIGSWTIFDKQRFGGSARARCRSFCATLCLAALLFGAFLFSRVSSATKLQVKHLLDIQEKLQDKLQVPRAKSFLQDILQTLNPEMNPGGYRICQDEMARIGGAQVLIQTVASQNDLLRSLALEALARMMFGNVGVAEAVMQKHDLLPTLRTVFIDGSIPERLTAFQLAQVMAASELLDGECAIALMQEAKFLLQENFGFPALSHAALDVFVSMSFTHPTEVIGSLGWPQIKQLLHDQEDPLQGFCCGLLASNCLSSMPVDSDTAELRQSLAAGPFLQSYVECLEASLKRCDWPESSKAFHSPRRLALVAGHLATQGFHRHLLPAVPLLVQAVESFSDAVPALLIALRALAADPQCLRSLLDEEVFRQSLDSFHRAGDAASTDLLSYMEMVESAFAAGEAAKLAQTHENPQAPTVLELAEVFSRLCPLDGKLDSHQLPDLCAQVPLAPLDRVRSSLHCDLTLQAFLEHVYGTPTILGWWPSLMEEAASHISGSGLALSDLCRVFEMVAKRGSVELQDLHDVVLPALELPTEGEVVEEKFAELHGSAPLTFRTFAKWLADLNIKLQAASEESHN</sequence>
<evidence type="ECO:0000313" key="3">
    <source>
        <dbReference type="Proteomes" id="UP001642484"/>
    </source>
</evidence>
<reference evidence="2 3" key="1">
    <citation type="submission" date="2024-02" db="EMBL/GenBank/DDBJ databases">
        <authorList>
            <person name="Chen Y."/>
            <person name="Shah S."/>
            <person name="Dougan E. K."/>
            <person name="Thang M."/>
            <person name="Chan C."/>
        </authorList>
    </citation>
    <scope>NUCLEOTIDE SEQUENCE [LARGE SCALE GENOMIC DNA]</scope>
</reference>
<keyword evidence="3" id="KW-1185">Reference proteome</keyword>